<dbReference type="SUPFAM" id="SSF52058">
    <property type="entry name" value="L domain-like"/>
    <property type="match status" value="4"/>
</dbReference>
<feature type="domain" description="NB-ARC" evidence="7">
    <location>
        <begin position="174"/>
        <end position="346"/>
    </location>
</feature>
<evidence type="ECO:0000259" key="9">
    <source>
        <dbReference type="Pfam" id="PF23559"/>
    </source>
</evidence>
<name>A0A7I8JYG9_SPIIN</name>
<dbReference type="PANTHER" id="PTHR36766">
    <property type="entry name" value="PLANT BROAD-SPECTRUM MILDEW RESISTANCE PROTEIN RPW8"/>
    <property type="match status" value="1"/>
</dbReference>
<dbReference type="GO" id="GO:0043531">
    <property type="term" value="F:ADP binding"/>
    <property type="evidence" value="ECO:0007669"/>
    <property type="project" value="InterPro"/>
</dbReference>
<feature type="domain" description="Disease resistance N-terminal" evidence="8">
    <location>
        <begin position="29"/>
        <end position="90"/>
    </location>
</feature>
<evidence type="ECO:0000313" key="11">
    <source>
        <dbReference type="EMBL" id="CAA7388421.1"/>
    </source>
</evidence>
<dbReference type="Gene3D" id="1.20.5.4130">
    <property type="match status" value="1"/>
</dbReference>
<dbReference type="InterPro" id="IPR036388">
    <property type="entry name" value="WH-like_DNA-bd_sf"/>
</dbReference>
<evidence type="ECO:0000256" key="6">
    <source>
        <dbReference type="ARBA" id="ARBA00022840"/>
    </source>
</evidence>
<evidence type="ECO:0000259" key="8">
    <source>
        <dbReference type="Pfam" id="PF18052"/>
    </source>
</evidence>
<evidence type="ECO:0000259" key="7">
    <source>
        <dbReference type="Pfam" id="PF00931"/>
    </source>
</evidence>
<evidence type="ECO:0000313" key="12">
    <source>
        <dbReference type="Proteomes" id="UP000663760"/>
    </source>
</evidence>
<dbReference type="FunFam" id="1.10.10.10:FF:000322">
    <property type="entry name" value="Probable disease resistance protein At1g63360"/>
    <property type="match status" value="1"/>
</dbReference>
<dbReference type="PRINTS" id="PR00364">
    <property type="entry name" value="DISEASERSIST"/>
</dbReference>
<evidence type="ECO:0000256" key="4">
    <source>
        <dbReference type="ARBA" id="ARBA00022741"/>
    </source>
</evidence>
<keyword evidence="12" id="KW-1185">Reference proteome</keyword>
<reference evidence="11" key="1">
    <citation type="submission" date="2020-02" db="EMBL/GenBank/DDBJ databases">
        <authorList>
            <person name="Scholz U."/>
            <person name="Mascher M."/>
            <person name="Fiebig A."/>
        </authorList>
    </citation>
    <scope>NUCLEOTIDE SEQUENCE</scope>
</reference>
<evidence type="ECO:0000256" key="3">
    <source>
        <dbReference type="ARBA" id="ARBA00022737"/>
    </source>
</evidence>
<evidence type="ECO:0000256" key="1">
    <source>
        <dbReference type="ARBA" id="ARBA00008894"/>
    </source>
</evidence>
<accession>A0A7I8JYG9</accession>
<dbReference type="InterPro" id="IPR058922">
    <property type="entry name" value="WHD_DRP"/>
</dbReference>
<evidence type="ECO:0000259" key="10">
    <source>
        <dbReference type="Pfam" id="PF23598"/>
    </source>
</evidence>
<dbReference type="Pfam" id="PF23559">
    <property type="entry name" value="WHD_DRP"/>
    <property type="match status" value="1"/>
</dbReference>
<dbReference type="InterPro" id="IPR027417">
    <property type="entry name" value="P-loop_NTPase"/>
</dbReference>
<dbReference type="InterPro" id="IPR001611">
    <property type="entry name" value="Leu-rich_rpt"/>
</dbReference>
<dbReference type="Gene3D" id="1.10.8.430">
    <property type="entry name" value="Helical domain of apoptotic protease-activating factors"/>
    <property type="match status" value="1"/>
</dbReference>
<dbReference type="EMBL" id="LR746264">
    <property type="protein sequence ID" value="CAA7388421.1"/>
    <property type="molecule type" value="Genomic_DNA"/>
</dbReference>
<keyword evidence="6" id="KW-0067">ATP-binding</keyword>
<comment type="similarity">
    <text evidence="1">Belongs to the disease resistance NB-LRR family.</text>
</comment>
<evidence type="ECO:0000256" key="5">
    <source>
        <dbReference type="ARBA" id="ARBA00022821"/>
    </source>
</evidence>
<proteinExistence type="inferred from homology"/>
<keyword evidence="4" id="KW-0547">Nucleotide-binding</keyword>
<dbReference type="Pfam" id="PF00931">
    <property type="entry name" value="NB-ARC"/>
    <property type="match status" value="1"/>
</dbReference>
<keyword evidence="3" id="KW-0677">Repeat</keyword>
<sequence>MMVNTEVSDAVDYLRQRFSISGNDLKQVEDVKSLNEMFQMIRASLNDAEEMEITSEAARLCLRKLKKSFYDAEDVLDEFLHHVLRLKSEAATFPADGNVERDPTSSTSPHGNLVFMDDLVQTIRDSKVRLDKEKIDWDAHAKRLNPSYQLVEKVRPPSTSLMGSSRIIGRGDALENIKGLLFSEFHGDGNIPVIAIVGMGGLGKTTLAQCVYNDPQVQERFDQKIWVCVSEDFDVLRLTRAILESLEQEKFHPTEMDPVQRWLRSIVEGKRLLLVFDDIWEHRNLNANAWEDLCRPLLRVSNGSKIIVTTRSKNVLDRVLIPASIYRLPYLTNNDCFMLFIRHAFQGWTSDIDPTLLDIAKKISNRCRGLPLAAKILGSLLRGQDDKKEWTNILNNTGIWDSDDQNPIMPILRLSYQYLPTTLKKCFRYCSVFPKDYEFYKHQLINMWMAHGYLTQAGQRKGQLEDIGEEYINELVSMSFFEQSQNHETFQMHDLIHDLARDVSQGEWWSVEDGVFYGSHDDSVQHCSVISTKYYSQKDVQSSAQSRSLLFFKSSLKYPYTKELWSEVKQLRVLHMSYTGISIRPNCFSSLKHLRYLNLQGNQISKLPESLGSLYLLETLNLNRTNIGVLPDWICLLKHLRYLGLRGTYINYLPESLGMLDQLHTLDIESVRIDYLPDSISNLSSLRRLICKDDVVFPSEIRKLTDIQMMDHFDDDRHLTVKEITDLINVDEAKKVSSHSKEHLKVLSLVWNDNRSLMAHHMHGKVLESLGRHPNLRQLYMYGFGGNSLSSWLKDPSYLPCLNRIDLIRCEQLTSLPPLENFPRLRHVHIESAKRLQDMGVSNRNQWHGFHAVRVLKIIRCPELQLSRLGDLRNLQHLSIIGSNQDIPINFSSGGFGQLETLELKHLPNWRSWAGPQEDECSSLQKLSVVGCNSLENFSITWLSNLQDIYVENCLTLKIFKKDSMILPDMEKYSVSNIWQIKVVSHMYDMVDDMKNRERLYYSPAILLWSLSTIEHLVISECTNLASISSEELPSKLKFIQVDGCKNMRYLQLGNQHALEYLSIKNCHRLSHVKCISSILRFLLIQSSQKSVFCHVGNLTKVEYLSIRKCVLELLDVQQLPSASKVMKIDQSILDVLVIIDYPDWTSLPPSLLESIKELRIIRCSGSTAPEDVKWLSSTLKKLEVIECPDLTYFPLDLLENIEELTVIRCSTHAGFIDVKRVLPTLKKLDIVECSNLTYFSFCSLESLEELRITRCSFRDAFIEVTRLPSKLKRFDIVECSDLAYFQLDLLESLEELKICRCSLHAEFLNVKRVSSTLKILEIVECYNFGYLQLQFFESLKELKIIKCSDLAGLIDVRTKLSTLRKIEIVEFYNLGHFQLHLFESLEELRLIRCSFCATFLDVKRVPSTLKKLEIDKCFDLTYFPVCLLESLEELKIIRCSGLDAFKDVKRVSSTLKKLEIDECFDMNFFSLHLLESLKELKIIRCFALDEFIDGITMPSILENLEIVECNNLGFLKLELVGSLKELRIIRCHNFLGFKGMKRVPPTLQKLEIVECYNLTFFPLCLLESLEELKIFKCPTLAGLRHMETELSTLKKLEIVEFNVLTSFPHNSLENSKKIKIIGAFEPAVLEDVRRLSSTLKRLVVVKCSNLTSLSLDLLKNLEAFRIIRCSDFVGFIDIKRMPSTLKKLEIIECYNLNYFELHLLEGLEELRIIRCSEPAASIDVRRLPSTLKKLDIVECSNLSYFRLDLLESLEELRITRCSVPAIFIHVKWLPPTLRTLQIDTFWVISFRIPCESDVSKKLRNRYDVKLYLPLERFKVLQQLILQHSPQLCISEDKNLPSTLQELSIIGCPKLEEWCKRHRQRLVNIRMLEIGEVRFRAPTEDEDEDEDDDVD</sequence>
<dbReference type="PROSITE" id="PS51450">
    <property type="entry name" value="LRR"/>
    <property type="match status" value="1"/>
</dbReference>
<dbReference type="Proteomes" id="UP000663760">
    <property type="component" value="Chromosome 1"/>
</dbReference>
<dbReference type="GO" id="GO:0042742">
    <property type="term" value="P:defense response to bacterium"/>
    <property type="evidence" value="ECO:0007669"/>
    <property type="project" value="UniProtKB-ARBA"/>
</dbReference>
<dbReference type="Gene3D" id="3.80.10.10">
    <property type="entry name" value="Ribonuclease Inhibitor"/>
    <property type="match status" value="7"/>
</dbReference>
<dbReference type="SUPFAM" id="SSF52540">
    <property type="entry name" value="P-loop containing nucleoside triphosphate hydrolases"/>
    <property type="match status" value="1"/>
</dbReference>
<dbReference type="Gene3D" id="1.10.10.10">
    <property type="entry name" value="Winged helix-like DNA-binding domain superfamily/Winged helix DNA-binding domain"/>
    <property type="match status" value="1"/>
</dbReference>
<dbReference type="GO" id="GO:0005524">
    <property type="term" value="F:ATP binding"/>
    <property type="evidence" value="ECO:0007669"/>
    <property type="project" value="UniProtKB-KW"/>
</dbReference>
<dbReference type="GO" id="GO:0002758">
    <property type="term" value="P:innate immune response-activating signaling pathway"/>
    <property type="evidence" value="ECO:0007669"/>
    <property type="project" value="UniProtKB-ARBA"/>
</dbReference>
<dbReference type="InterPro" id="IPR042197">
    <property type="entry name" value="Apaf_helical"/>
</dbReference>
<dbReference type="OrthoDB" id="775811at2759"/>
<evidence type="ECO:0000256" key="2">
    <source>
        <dbReference type="ARBA" id="ARBA00022614"/>
    </source>
</evidence>
<dbReference type="SMART" id="SM00369">
    <property type="entry name" value="LRR_TYP"/>
    <property type="match status" value="2"/>
</dbReference>
<dbReference type="InterPro" id="IPR041118">
    <property type="entry name" value="Rx_N"/>
</dbReference>
<dbReference type="InterPro" id="IPR003591">
    <property type="entry name" value="Leu-rich_rpt_typical-subtyp"/>
</dbReference>
<dbReference type="InterPro" id="IPR032675">
    <property type="entry name" value="LRR_dom_sf"/>
</dbReference>
<dbReference type="GO" id="GO:0009626">
    <property type="term" value="P:plant-type hypersensitive response"/>
    <property type="evidence" value="ECO:0007669"/>
    <property type="project" value="UniProtKB-ARBA"/>
</dbReference>
<dbReference type="InterPro" id="IPR002182">
    <property type="entry name" value="NB-ARC"/>
</dbReference>
<protein>
    <submittedName>
        <fullName evidence="11">Uncharacterized protein</fullName>
    </submittedName>
</protein>
<keyword evidence="5" id="KW-0611">Plant defense</keyword>
<dbReference type="Pfam" id="PF23598">
    <property type="entry name" value="LRR_14"/>
    <property type="match status" value="1"/>
</dbReference>
<keyword evidence="2" id="KW-0433">Leucine-rich repeat</keyword>
<organism evidence="11 12">
    <name type="scientific">Spirodela intermedia</name>
    <name type="common">Intermediate duckweed</name>
    <dbReference type="NCBI Taxonomy" id="51605"/>
    <lineage>
        <taxon>Eukaryota</taxon>
        <taxon>Viridiplantae</taxon>
        <taxon>Streptophyta</taxon>
        <taxon>Embryophyta</taxon>
        <taxon>Tracheophyta</taxon>
        <taxon>Spermatophyta</taxon>
        <taxon>Magnoliopsida</taxon>
        <taxon>Liliopsida</taxon>
        <taxon>Araceae</taxon>
        <taxon>Lemnoideae</taxon>
        <taxon>Spirodela</taxon>
    </lineage>
</organism>
<dbReference type="FunFam" id="3.40.50.300:FF:001091">
    <property type="entry name" value="Probable disease resistance protein At1g61300"/>
    <property type="match status" value="1"/>
</dbReference>
<gene>
    <name evidence="11" type="ORF">SI8410_01000662</name>
</gene>
<feature type="domain" description="Disease resistance R13L4/SHOC-2-like LRR" evidence="10">
    <location>
        <begin position="634"/>
        <end position="859"/>
    </location>
</feature>
<feature type="domain" description="Disease resistance protein winged helix" evidence="9">
    <location>
        <begin position="432"/>
        <end position="500"/>
    </location>
</feature>
<dbReference type="PANTHER" id="PTHR36766:SF51">
    <property type="entry name" value="DISEASE RESISTANCE RPP13-LIKE PROTEIN 1"/>
    <property type="match status" value="1"/>
</dbReference>
<dbReference type="Gene3D" id="3.40.50.300">
    <property type="entry name" value="P-loop containing nucleotide triphosphate hydrolases"/>
    <property type="match status" value="1"/>
</dbReference>
<dbReference type="InterPro" id="IPR055414">
    <property type="entry name" value="LRR_R13L4/SHOC2-like"/>
</dbReference>
<dbReference type="Pfam" id="PF18052">
    <property type="entry name" value="Rx_N"/>
    <property type="match status" value="1"/>
</dbReference>